<dbReference type="Pfam" id="PF23282">
    <property type="entry name" value="WHD_ROQ1"/>
    <property type="match status" value="1"/>
</dbReference>
<dbReference type="InterPro" id="IPR032675">
    <property type="entry name" value="LRR_dom_sf"/>
</dbReference>
<reference evidence="4 5" key="1">
    <citation type="journal article" date="2021" name="bioRxiv">
        <title>Chromosome-scale and haplotype-resolved genome assembly of a tetraploid potato cultivar.</title>
        <authorList>
            <person name="Sun H."/>
            <person name="Jiao W.-B."/>
            <person name="Krause K."/>
            <person name="Campoy J.A."/>
            <person name="Goel M."/>
            <person name="Folz-Donahue K."/>
            <person name="Kukat C."/>
            <person name="Huettel B."/>
            <person name="Schneeberger K."/>
        </authorList>
    </citation>
    <scope>NUCLEOTIDE SEQUENCE [LARGE SCALE GENOMIC DNA]</scope>
    <source>
        <strain evidence="4">SolTubOtavaFocal</strain>
        <tissue evidence="4">Leaves</tissue>
    </source>
</reference>
<dbReference type="InterPro" id="IPR036390">
    <property type="entry name" value="WH_DNA-bd_sf"/>
</dbReference>
<dbReference type="PRINTS" id="PR00364">
    <property type="entry name" value="DISEASERSIST"/>
</dbReference>
<dbReference type="InterPro" id="IPR044974">
    <property type="entry name" value="Disease_R_plants"/>
</dbReference>
<organism evidence="4 5">
    <name type="scientific">Solanum tuberosum</name>
    <name type="common">Potato</name>
    <dbReference type="NCBI Taxonomy" id="4113"/>
    <lineage>
        <taxon>Eukaryota</taxon>
        <taxon>Viridiplantae</taxon>
        <taxon>Streptophyta</taxon>
        <taxon>Embryophyta</taxon>
        <taxon>Tracheophyta</taxon>
        <taxon>Spermatophyta</taxon>
        <taxon>Magnoliopsida</taxon>
        <taxon>eudicotyledons</taxon>
        <taxon>Gunneridae</taxon>
        <taxon>Pentapetalae</taxon>
        <taxon>asterids</taxon>
        <taxon>lamiids</taxon>
        <taxon>Solanales</taxon>
        <taxon>Solanaceae</taxon>
        <taxon>Solanoideae</taxon>
        <taxon>Solaneae</taxon>
        <taxon>Solanum</taxon>
    </lineage>
</organism>
<dbReference type="InterPro" id="IPR042197">
    <property type="entry name" value="Apaf_helical"/>
</dbReference>
<dbReference type="SUPFAM" id="SSF52540">
    <property type="entry name" value="P-loop containing nucleoside triphosphate hydrolases"/>
    <property type="match status" value="1"/>
</dbReference>
<dbReference type="Gene3D" id="3.40.50.300">
    <property type="entry name" value="P-loop containing nucleotide triphosphate hydrolases"/>
    <property type="match status" value="1"/>
</dbReference>
<dbReference type="Gene3D" id="3.80.10.10">
    <property type="entry name" value="Ribonuclease Inhibitor"/>
    <property type="match status" value="2"/>
</dbReference>
<dbReference type="SUPFAM" id="SSF46785">
    <property type="entry name" value="Winged helix' DNA-binding domain"/>
    <property type="match status" value="1"/>
</dbReference>
<dbReference type="PANTHER" id="PTHR11017">
    <property type="entry name" value="LEUCINE-RICH REPEAT-CONTAINING PROTEIN"/>
    <property type="match status" value="1"/>
</dbReference>
<dbReference type="InterPro" id="IPR027417">
    <property type="entry name" value="P-loop_NTPase"/>
</dbReference>
<evidence type="ECO:0000313" key="5">
    <source>
        <dbReference type="Proteomes" id="UP000826656"/>
    </source>
</evidence>
<evidence type="ECO:0000256" key="1">
    <source>
        <dbReference type="ARBA" id="ARBA00022614"/>
    </source>
</evidence>
<evidence type="ECO:0000259" key="3">
    <source>
        <dbReference type="Pfam" id="PF23282"/>
    </source>
</evidence>
<name>A0ABQ7W755_SOLTU</name>
<proteinExistence type="predicted"/>
<accession>A0ABQ7W755</accession>
<dbReference type="Proteomes" id="UP000826656">
    <property type="component" value="Unassembled WGS sequence"/>
</dbReference>
<feature type="domain" description="Disease resistance protein Roq1-like winged-helix" evidence="3">
    <location>
        <begin position="216"/>
        <end position="286"/>
    </location>
</feature>
<dbReference type="PANTHER" id="PTHR11017:SF523">
    <property type="entry name" value="DISEASE RESISTANCE PROTEIN RML1A-LIKE ISOFORM X1"/>
    <property type="match status" value="1"/>
</dbReference>
<dbReference type="Gene3D" id="1.10.8.430">
    <property type="entry name" value="Helical domain of apoptotic protease-activating factors"/>
    <property type="match status" value="1"/>
</dbReference>
<evidence type="ECO:0000256" key="2">
    <source>
        <dbReference type="ARBA" id="ARBA00022737"/>
    </source>
</evidence>
<gene>
    <name evidence="4" type="ORF">KY290_007497</name>
</gene>
<protein>
    <recommendedName>
        <fullName evidence="3">Disease resistance protein Roq1-like winged-helix domain-containing protein</fullName>
    </recommendedName>
</protein>
<keyword evidence="1" id="KW-0433">Leucine-rich repeat</keyword>
<keyword evidence="5" id="KW-1185">Reference proteome</keyword>
<dbReference type="EMBL" id="JAIVGD010000003">
    <property type="protein sequence ID" value="KAH0776086.1"/>
    <property type="molecule type" value="Genomic_DNA"/>
</dbReference>
<sequence length="831" mass="94594">MALKHESKFIRKIVNVVTNRISRSGLYVAPHLIGIERWARHINSWMQDGSNDVGLLVVCGMGGIGKTTLAKFIYMSNFMFLKAAVDKERVSCVDEGIVKISDAVSGKRVLLVLDDVDDSDQVNAVYRVETLDRDESLELFSWHTFGKPHPVEGFLECSNEVMKRCGGIPLSLRVLGSSLAGKNLDVWQSTINKLKVVPNNRIIELLKISYESLEDDDDKSLFLHIACFFLGKDKDFAVKILDKCEIFTVVGIQNLIDRDLLSVLNGHLVVHQLIQDMGREIVRQESLEEPGRRSRLWRHGESFYVLKNKTGTETIEGIILDGNMLKDHEKIRITSSENYGTKHKLEEFLHNSQRGQPERSWMSIFSSHTMDNVGVPNEDLVTDAFIKMCKLKFLLLSNVQLCGCYKKFPKKLRWLSWHSLRLESLPSDLPLESLIALDLRYSSMKQLWKGPKLIRCLKFLNLSHSYQLRRTPDFSELPKLEQLILERCINLTEVDESIGYLEGLTLLNLNGCTKLRRIPESICMLKLLETLDISGCCNLEYAAMDLPGKIADGIGMNQIVTSKYVLPWHPVQWSWLRKEKVCRRISPISFPAPLVTLGLSDCNLGDNAFLHVDLSKLNVLKDLNLSGNPISYPPESIIHLSRLENLSLTSCTRLKSISQLPNGVDTVDANDCISLEKVCVLPSSCGVLYINCANLIEMDTYFKLEPLENVNEEILRYLSLSNLEMIRNVAFRLRFDIETLYSNPMELPKFVQNDMTNIRCLPPKRLPAQGFYCNGVFSTFLPYTCSITNLSRIMNWKQDPLFIGIPEGDQERMMWLSYWDIGNSLQPSDVI</sequence>
<dbReference type="InterPro" id="IPR058192">
    <property type="entry name" value="WHD_ROQ1-like"/>
</dbReference>
<comment type="caution">
    <text evidence="4">The sequence shown here is derived from an EMBL/GenBank/DDBJ whole genome shotgun (WGS) entry which is preliminary data.</text>
</comment>
<evidence type="ECO:0000313" key="4">
    <source>
        <dbReference type="EMBL" id="KAH0776086.1"/>
    </source>
</evidence>
<keyword evidence="2" id="KW-0677">Repeat</keyword>
<dbReference type="SUPFAM" id="SSF52058">
    <property type="entry name" value="L domain-like"/>
    <property type="match status" value="1"/>
</dbReference>